<evidence type="ECO:0000256" key="1">
    <source>
        <dbReference type="ARBA" id="ARBA00005336"/>
    </source>
</evidence>
<gene>
    <name evidence="5" type="ORF">Agabi119p4_11454</name>
</gene>
<evidence type="ECO:0000259" key="4">
    <source>
        <dbReference type="Pfam" id="PF00933"/>
    </source>
</evidence>
<evidence type="ECO:0000313" key="5">
    <source>
        <dbReference type="EMBL" id="KAF7759759.1"/>
    </source>
</evidence>
<dbReference type="InterPro" id="IPR001764">
    <property type="entry name" value="Glyco_hydro_3_N"/>
</dbReference>
<dbReference type="Gene3D" id="3.40.50.1700">
    <property type="entry name" value="Glycoside hydrolase family 3 C-terminal domain"/>
    <property type="match status" value="1"/>
</dbReference>
<dbReference type="GO" id="GO:0009254">
    <property type="term" value="P:peptidoglycan turnover"/>
    <property type="evidence" value="ECO:0007669"/>
    <property type="project" value="TreeGrafter"/>
</dbReference>
<dbReference type="Proteomes" id="UP000629468">
    <property type="component" value="Unassembled WGS sequence"/>
</dbReference>
<dbReference type="AlphaFoldDB" id="A0A8H7EUH9"/>
<protein>
    <submittedName>
        <fullName evidence="5">CAZyme family GH3</fullName>
    </submittedName>
</protein>
<proteinExistence type="inferred from homology"/>
<sequence>MDEAIKREIGQHFVLGFHGDDVSEDVKTLITKYYVGNIILMKRNIRDAEQVRRLTQNLQSLAKEAGHERPLMIGIDQENGLVSAFSSPTAGTQFPGAMAQAAIGDLEVTRAIASGCGQELKMVGINWAYSPVADVNINPLNPVIGVRSFGSDPQLVSDYARAASQGFVSVNVASCGKHFPGHGDTQVDSHLALPVINKSREEMDGGDLPPFRALIADKVPSVMTAHIALPRVTGDNEPASLSRKMTTDVLRKELGYEGVIVTDCLEMAAIAAGPGIEEGAVRAIAAGADIAMICHTYGRQVGAVEGVWAAVEEGRVSVAELKQSGERIAAMKERFAVETLEEEFGPRWAALKERNERLSAEAYRKSAVVFKDEQKVLPLELKGKTITLLTPLRGSINAAVDAEPTRNRGVPQDAEFARILEKQCGTVKHIVYGPQDAVVDGGRADAVVIVTRNALRAGWQWEVVKKTVRSLRGRVPVVAMASCDPYELELVDNELAQSRTAFVATHEFSVEGLLSGLGLSRGL</sequence>
<reference evidence="5 6" key="1">
    <citation type="journal article" name="Sci. Rep.">
        <title>Telomere-to-telomere assembled and centromere annotated genomes of the two main subspecies of the button mushroom Agaricus bisporus reveal especially polymorphic chromosome ends.</title>
        <authorList>
            <person name="Sonnenberg A.S.M."/>
            <person name="Sedaghat-Telgerd N."/>
            <person name="Lavrijssen B."/>
            <person name="Ohm R.A."/>
            <person name="Hendrickx P.M."/>
            <person name="Scholtmeijer K."/>
            <person name="Baars J.J.P."/>
            <person name="van Peer A."/>
        </authorList>
    </citation>
    <scope>NUCLEOTIDE SEQUENCE [LARGE SCALE GENOMIC DNA]</scope>
    <source>
        <strain evidence="5 6">H119_p4</strain>
    </source>
</reference>
<comment type="similarity">
    <text evidence="1">Belongs to the glycosyl hydrolase 3 family.</text>
</comment>
<evidence type="ECO:0000256" key="3">
    <source>
        <dbReference type="ARBA" id="ARBA00023295"/>
    </source>
</evidence>
<evidence type="ECO:0000256" key="2">
    <source>
        <dbReference type="ARBA" id="ARBA00022801"/>
    </source>
</evidence>
<dbReference type="InterPro" id="IPR017853">
    <property type="entry name" value="GH"/>
</dbReference>
<name>A0A8H7EUH9_AGABI</name>
<keyword evidence="2" id="KW-0378">Hydrolase</keyword>
<accession>A0A8H7EUH9</accession>
<dbReference type="GO" id="GO:0005975">
    <property type="term" value="P:carbohydrate metabolic process"/>
    <property type="evidence" value="ECO:0007669"/>
    <property type="project" value="InterPro"/>
</dbReference>
<dbReference type="InterPro" id="IPR050226">
    <property type="entry name" value="NagZ_Beta-hexosaminidase"/>
</dbReference>
<dbReference type="Pfam" id="PF00933">
    <property type="entry name" value="Glyco_hydro_3"/>
    <property type="match status" value="1"/>
</dbReference>
<comment type="caution">
    <text evidence="5">The sequence shown here is derived from an EMBL/GenBank/DDBJ whole genome shotgun (WGS) entry which is preliminary data.</text>
</comment>
<dbReference type="PANTHER" id="PTHR30480">
    <property type="entry name" value="BETA-HEXOSAMINIDASE-RELATED"/>
    <property type="match status" value="1"/>
</dbReference>
<keyword evidence="3" id="KW-0326">Glycosidase</keyword>
<dbReference type="GO" id="GO:0004553">
    <property type="term" value="F:hydrolase activity, hydrolyzing O-glycosyl compounds"/>
    <property type="evidence" value="ECO:0007669"/>
    <property type="project" value="InterPro"/>
</dbReference>
<evidence type="ECO:0000313" key="6">
    <source>
        <dbReference type="Proteomes" id="UP000629468"/>
    </source>
</evidence>
<dbReference type="EMBL" id="JABXXO010000016">
    <property type="protein sequence ID" value="KAF7759759.1"/>
    <property type="molecule type" value="Genomic_DNA"/>
</dbReference>
<dbReference type="Gene3D" id="3.20.20.300">
    <property type="entry name" value="Glycoside hydrolase, family 3, N-terminal domain"/>
    <property type="match status" value="1"/>
</dbReference>
<dbReference type="PANTHER" id="PTHR30480:SF16">
    <property type="entry name" value="GLYCOSIDE HYDROLASE FAMILY 3 DOMAIN PROTEIN"/>
    <property type="match status" value="1"/>
</dbReference>
<dbReference type="InterPro" id="IPR036962">
    <property type="entry name" value="Glyco_hydro_3_N_sf"/>
</dbReference>
<feature type="domain" description="Glycoside hydrolase family 3 N-terminal" evidence="4">
    <location>
        <begin position="17"/>
        <end position="329"/>
    </location>
</feature>
<organism evidence="5 6">
    <name type="scientific">Agaricus bisporus var. burnettii</name>
    <dbReference type="NCBI Taxonomy" id="192524"/>
    <lineage>
        <taxon>Eukaryota</taxon>
        <taxon>Fungi</taxon>
        <taxon>Dikarya</taxon>
        <taxon>Basidiomycota</taxon>
        <taxon>Agaricomycotina</taxon>
        <taxon>Agaricomycetes</taxon>
        <taxon>Agaricomycetidae</taxon>
        <taxon>Agaricales</taxon>
        <taxon>Agaricineae</taxon>
        <taxon>Agaricaceae</taxon>
        <taxon>Agaricus</taxon>
    </lineage>
</organism>
<dbReference type="InterPro" id="IPR036881">
    <property type="entry name" value="Glyco_hydro_3_C_sf"/>
</dbReference>
<dbReference type="SUPFAM" id="SSF51445">
    <property type="entry name" value="(Trans)glycosidases"/>
    <property type="match status" value="1"/>
</dbReference>